<feature type="domain" description="Rieske" evidence="6">
    <location>
        <begin position="22"/>
        <end position="125"/>
    </location>
</feature>
<keyword evidence="3" id="KW-0560">Oxidoreductase</keyword>
<keyword evidence="4" id="KW-0408">Iron</keyword>
<dbReference type="GO" id="GO:0004497">
    <property type="term" value="F:monooxygenase activity"/>
    <property type="evidence" value="ECO:0007669"/>
    <property type="project" value="UniProtKB-ARBA"/>
</dbReference>
<dbReference type="GO" id="GO:0005737">
    <property type="term" value="C:cytoplasm"/>
    <property type="evidence" value="ECO:0007669"/>
    <property type="project" value="TreeGrafter"/>
</dbReference>
<evidence type="ECO:0000256" key="3">
    <source>
        <dbReference type="ARBA" id="ARBA00023002"/>
    </source>
</evidence>
<name>A0A0D7WZM9_9BACL</name>
<dbReference type="SUPFAM" id="SSF55961">
    <property type="entry name" value="Bet v1-like"/>
    <property type="match status" value="1"/>
</dbReference>
<reference evidence="7 8" key="1">
    <citation type="submission" date="2014-11" db="EMBL/GenBank/DDBJ databases">
        <title>Draft Genome Sequences of Paenibacillus polymyxa NRRL B-30509 and Paenibacillus terrae NRRL B-30644, Strains from a Poultry Environment that Produce Tridecaptin A and Paenicidins.</title>
        <authorList>
            <person name="van Belkum M.J."/>
            <person name="Lohans C.T."/>
            <person name="Vederas J.C."/>
        </authorList>
    </citation>
    <scope>NUCLEOTIDE SEQUENCE [LARGE SCALE GENOMIC DNA]</scope>
    <source>
        <strain evidence="7 8">NRRL B-30644</strain>
    </source>
</reference>
<dbReference type="PANTHER" id="PTHR21266:SF60">
    <property type="entry name" value="3-KETOSTEROID-9-ALPHA-MONOOXYGENASE, OXYGENASE COMPONENT"/>
    <property type="match status" value="1"/>
</dbReference>
<evidence type="ECO:0000256" key="2">
    <source>
        <dbReference type="ARBA" id="ARBA00022723"/>
    </source>
</evidence>
<gene>
    <name evidence="7" type="ORF">QD47_18420</name>
</gene>
<evidence type="ECO:0000313" key="8">
    <source>
        <dbReference type="Proteomes" id="UP000032534"/>
    </source>
</evidence>
<comment type="caution">
    <text evidence="7">The sequence shown here is derived from an EMBL/GenBank/DDBJ whole genome shotgun (WGS) entry which is preliminary data.</text>
</comment>
<keyword evidence="1" id="KW-0001">2Fe-2S</keyword>
<evidence type="ECO:0000256" key="5">
    <source>
        <dbReference type="ARBA" id="ARBA00023014"/>
    </source>
</evidence>
<dbReference type="PATRIC" id="fig|159743.3.peg.4098"/>
<dbReference type="Pfam" id="PF19112">
    <property type="entry name" value="VanA_C"/>
    <property type="match status" value="1"/>
</dbReference>
<dbReference type="GO" id="GO:0016705">
    <property type="term" value="F:oxidoreductase activity, acting on paired donors, with incorporation or reduction of molecular oxygen"/>
    <property type="evidence" value="ECO:0007669"/>
    <property type="project" value="UniProtKB-ARBA"/>
</dbReference>
<keyword evidence="5" id="KW-0411">Iron-sulfur</keyword>
<keyword evidence="2" id="KW-0479">Metal-binding</keyword>
<dbReference type="InterPro" id="IPR050584">
    <property type="entry name" value="Cholesterol_7-desaturase"/>
</dbReference>
<sequence>MNSHPGFREVRESDQQVFPIAWYAISWSKELRDKPLKKRLLGKDIVLYRDNHRQVRAIHAYCPHRGADLSLGFCQNGHITCPYHAWSFDENGQCVDIPAHPGRAIPDFAHTYAYPAIEKAGLLWVYPQAVGPASGPGTESWASTLTPPPLELFPELEDPNLVMSPYDSVWKAHLTRVVESVLDVAHLPIVHNKTIGKKSSTDIHIQFEADHDHIRVKNGSGLLQYTFPQQWILTPAEEGRSKFINFVTFTPIEQEVTAIYGLAGRNFAKFVPGMSRIFSRYSSRVLEEDRTVVESQHPRPIPEALRMEAHVPADGPQVRFRNRWYDFLVNDEPRVRLDQESTW</sequence>
<dbReference type="GO" id="GO:0051537">
    <property type="term" value="F:2 iron, 2 sulfur cluster binding"/>
    <property type="evidence" value="ECO:0007669"/>
    <property type="project" value="UniProtKB-KW"/>
</dbReference>
<keyword evidence="8" id="KW-1185">Reference proteome</keyword>
<dbReference type="RefSeq" id="WP_044647501.1">
    <property type="nucleotide sequence ID" value="NZ_JTHP01000040.1"/>
</dbReference>
<protein>
    <submittedName>
        <fullName evidence="7">2Fe-2S ferredoxin</fullName>
    </submittedName>
</protein>
<dbReference type="Gene3D" id="3.90.380.10">
    <property type="entry name" value="Naphthalene 1,2-dioxygenase Alpha Subunit, Chain A, domain 1"/>
    <property type="match status" value="1"/>
</dbReference>
<dbReference type="Proteomes" id="UP000032534">
    <property type="component" value="Unassembled WGS sequence"/>
</dbReference>
<dbReference type="AlphaFoldDB" id="A0A0D7WZM9"/>
<dbReference type="InterPro" id="IPR044043">
    <property type="entry name" value="VanA_C_cat"/>
</dbReference>
<evidence type="ECO:0000256" key="4">
    <source>
        <dbReference type="ARBA" id="ARBA00023004"/>
    </source>
</evidence>
<dbReference type="InterPro" id="IPR017941">
    <property type="entry name" value="Rieske_2Fe-2S"/>
</dbReference>
<dbReference type="InterPro" id="IPR036922">
    <property type="entry name" value="Rieske_2Fe-2S_sf"/>
</dbReference>
<dbReference type="Gene3D" id="2.102.10.10">
    <property type="entry name" value="Rieske [2Fe-2S] iron-sulphur domain"/>
    <property type="match status" value="1"/>
</dbReference>
<proteinExistence type="predicted"/>
<dbReference type="SUPFAM" id="SSF50022">
    <property type="entry name" value="ISP domain"/>
    <property type="match status" value="1"/>
</dbReference>
<accession>A0A0D7WZM9</accession>
<evidence type="ECO:0000313" key="7">
    <source>
        <dbReference type="EMBL" id="KJD44178.1"/>
    </source>
</evidence>
<dbReference type="EMBL" id="JTHP01000040">
    <property type="protein sequence ID" value="KJD44178.1"/>
    <property type="molecule type" value="Genomic_DNA"/>
</dbReference>
<dbReference type="Pfam" id="PF00355">
    <property type="entry name" value="Rieske"/>
    <property type="match status" value="1"/>
</dbReference>
<dbReference type="GO" id="GO:0046872">
    <property type="term" value="F:metal ion binding"/>
    <property type="evidence" value="ECO:0007669"/>
    <property type="project" value="UniProtKB-KW"/>
</dbReference>
<organism evidence="7 8">
    <name type="scientific">Paenibacillus terrae</name>
    <dbReference type="NCBI Taxonomy" id="159743"/>
    <lineage>
        <taxon>Bacteria</taxon>
        <taxon>Bacillati</taxon>
        <taxon>Bacillota</taxon>
        <taxon>Bacilli</taxon>
        <taxon>Bacillales</taxon>
        <taxon>Paenibacillaceae</taxon>
        <taxon>Paenibacillus</taxon>
    </lineage>
</organism>
<dbReference type="PROSITE" id="PS51296">
    <property type="entry name" value="RIESKE"/>
    <property type="match status" value="1"/>
</dbReference>
<dbReference type="OrthoDB" id="9800776at2"/>
<evidence type="ECO:0000256" key="1">
    <source>
        <dbReference type="ARBA" id="ARBA00022714"/>
    </source>
</evidence>
<dbReference type="PANTHER" id="PTHR21266">
    <property type="entry name" value="IRON-SULFUR DOMAIN CONTAINING PROTEIN"/>
    <property type="match status" value="1"/>
</dbReference>
<evidence type="ECO:0000259" key="6">
    <source>
        <dbReference type="PROSITE" id="PS51296"/>
    </source>
</evidence>